<keyword evidence="7 10" id="KW-0030">Aminoacyl-tRNA synthetase</keyword>
<comment type="similarity">
    <text evidence="1 10">Belongs to the class-I aminoacyl-tRNA synthetase family.</text>
</comment>
<dbReference type="InterPro" id="IPR009008">
    <property type="entry name" value="Val/Leu/Ile-tRNA-synth_edit"/>
</dbReference>
<dbReference type="InterPro" id="IPR014729">
    <property type="entry name" value="Rossmann-like_a/b/a_fold"/>
</dbReference>
<dbReference type="OrthoDB" id="10249672at2759"/>
<protein>
    <recommendedName>
        <fullName evidence="2">leucine--tRNA ligase</fullName>
        <ecNumber evidence="2">6.1.1.4</ecNumber>
    </recommendedName>
    <alternativeName>
        <fullName evidence="8">Leucyl-tRNA synthetase</fullName>
    </alternativeName>
</protein>
<evidence type="ECO:0000256" key="3">
    <source>
        <dbReference type="ARBA" id="ARBA00022598"/>
    </source>
</evidence>
<evidence type="ECO:0000256" key="1">
    <source>
        <dbReference type="ARBA" id="ARBA00005594"/>
    </source>
</evidence>
<reference evidence="14 15" key="1">
    <citation type="submission" date="2016-07" db="EMBL/GenBank/DDBJ databases">
        <title>Pervasive Adenine N6-methylation of Active Genes in Fungi.</title>
        <authorList>
            <consortium name="DOE Joint Genome Institute"/>
            <person name="Mondo S.J."/>
            <person name="Dannebaum R.O."/>
            <person name="Kuo R.C."/>
            <person name="Labutti K."/>
            <person name="Haridas S."/>
            <person name="Kuo A."/>
            <person name="Salamov A."/>
            <person name="Ahrendt S.R."/>
            <person name="Lipzen A."/>
            <person name="Sullivan W."/>
            <person name="Andreopoulos W.B."/>
            <person name="Clum A."/>
            <person name="Lindquist E."/>
            <person name="Daum C."/>
            <person name="Ramamoorthy G.K."/>
            <person name="Gryganskyi A."/>
            <person name="Culley D."/>
            <person name="Magnuson J.K."/>
            <person name="James T.Y."/>
            <person name="O'Malley M.A."/>
            <person name="Stajich J.E."/>
            <person name="Spatafora J.W."/>
            <person name="Visel A."/>
            <person name="Grigoriev I.V."/>
        </authorList>
    </citation>
    <scope>NUCLEOTIDE SEQUENCE [LARGE SCALE GENOMIC DNA]</scope>
    <source>
        <strain evidence="14 15">12-1054</strain>
    </source>
</reference>
<evidence type="ECO:0000259" key="12">
    <source>
        <dbReference type="Pfam" id="PF08264"/>
    </source>
</evidence>
<evidence type="ECO:0000256" key="9">
    <source>
        <dbReference type="ARBA" id="ARBA00047469"/>
    </source>
</evidence>
<gene>
    <name evidence="14" type="ORF">BCR37DRAFT_384561</name>
</gene>
<dbReference type="EMBL" id="MCFI01000031">
    <property type="protein sequence ID" value="ORY74131.1"/>
    <property type="molecule type" value="Genomic_DNA"/>
</dbReference>
<proteinExistence type="inferred from homology"/>
<dbReference type="InterPro" id="IPR009080">
    <property type="entry name" value="tRNAsynth_Ia_anticodon-bd"/>
</dbReference>
<dbReference type="RefSeq" id="XP_040721965.1">
    <property type="nucleotide sequence ID" value="XM_040870262.1"/>
</dbReference>
<evidence type="ECO:0000256" key="8">
    <source>
        <dbReference type="ARBA" id="ARBA00030520"/>
    </source>
</evidence>
<dbReference type="PANTHER" id="PTHR45794">
    <property type="entry name" value="LEUCYL-TRNA SYNTHETASE"/>
    <property type="match status" value="1"/>
</dbReference>
<keyword evidence="5 10" id="KW-0067">ATP-binding</keyword>
<dbReference type="Gene3D" id="3.40.50.620">
    <property type="entry name" value="HUPs"/>
    <property type="match status" value="1"/>
</dbReference>
<name>A0A1Y2ERB1_PROLT</name>
<dbReference type="SUPFAM" id="SSF52374">
    <property type="entry name" value="Nucleotidylyl transferase"/>
    <property type="match status" value="1"/>
</dbReference>
<feature type="domain" description="Leucine--tRNA ligase RagD-binding" evidence="13">
    <location>
        <begin position="959"/>
        <end position="1015"/>
    </location>
</feature>
<dbReference type="OMA" id="KFIEWQF"/>
<dbReference type="PROSITE" id="PS00178">
    <property type="entry name" value="AA_TRNA_LIGASE_I"/>
    <property type="match status" value="1"/>
</dbReference>
<dbReference type="Gene3D" id="1.10.730.10">
    <property type="entry name" value="Isoleucyl-tRNA Synthetase, Domain 1"/>
    <property type="match status" value="1"/>
</dbReference>
<organism evidence="14 15">
    <name type="scientific">Protomyces lactucae-debilis</name>
    <dbReference type="NCBI Taxonomy" id="2754530"/>
    <lineage>
        <taxon>Eukaryota</taxon>
        <taxon>Fungi</taxon>
        <taxon>Dikarya</taxon>
        <taxon>Ascomycota</taxon>
        <taxon>Taphrinomycotina</taxon>
        <taxon>Taphrinomycetes</taxon>
        <taxon>Taphrinales</taxon>
        <taxon>Protomycetaceae</taxon>
        <taxon>Protomyces</taxon>
    </lineage>
</organism>
<dbReference type="SUPFAM" id="SSF47323">
    <property type="entry name" value="Anticodon-binding domain of a subclass of class I aminoacyl-tRNA synthetases"/>
    <property type="match status" value="1"/>
</dbReference>
<feature type="domain" description="Methionyl/Valyl/Leucyl/Isoleucyl-tRNA synthetase anticodon-binding" evidence="12">
    <location>
        <begin position="809"/>
        <end position="928"/>
    </location>
</feature>
<keyword evidence="6 10" id="KW-0648">Protein biosynthesis</keyword>
<evidence type="ECO:0000256" key="2">
    <source>
        <dbReference type="ARBA" id="ARBA00013164"/>
    </source>
</evidence>
<evidence type="ECO:0000256" key="7">
    <source>
        <dbReference type="ARBA" id="ARBA00023146"/>
    </source>
</evidence>
<dbReference type="GO" id="GO:0004823">
    <property type="term" value="F:leucine-tRNA ligase activity"/>
    <property type="evidence" value="ECO:0007669"/>
    <property type="project" value="UniProtKB-EC"/>
</dbReference>
<dbReference type="InterPro" id="IPR001412">
    <property type="entry name" value="aa-tRNA-synth_I_CS"/>
</dbReference>
<feature type="domain" description="Aminoacyl-tRNA synthetase class Ia" evidence="11">
    <location>
        <begin position="198"/>
        <end position="771"/>
    </location>
</feature>
<dbReference type="GO" id="GO:0006429">
    <property type="term" value="P:leucyl-tRNA aminoacylation"/>
    <property type="evidence" value="ECO:0007669"/>
    <property type="project" value="InterPro"/>
</dbReference>
<evidence type="ECO:0000313" key="15">
    <source>
        <dbReference type="Proteomes" id="UP000193685"/>
    </source>
</evidence>
<evidence type="ECO:0000259" key="11">
    <source>
        <dbReference type="Pfam" id="PF00133"/>
    </source>
</evidence>
<comment type="catalytic activity">
    <reaction evidence="9">
        <text>tRNA(Leu) + L-leucine + ATP = L-leucyl-tRNA(Leu) + AMP + diphosphate</text>
        <dbReference type="Rhea" id="RHEA:11688"/>
        <dbReference type="Rhea" id="RHEA-COMP:9613"/>
        <dbReference type="Rhea" id="RHEA-COMP:9622"/>
        <dbReference type="ChEBI" id="CHEBI:30616"/>
        <dbReference type="ChEBI" id="CHEBI:33019"/>
        <dbReference type="ChEBI" id="CHEBI:57427"/>
        <dbReference type="ChEBI" id="CHEBI:78442"/>
        <dbReference type="ChEBI" id="CHEBI:78494"/>
        <dbReference type="ChEBI" id="CHEBI:456215"/>
        <dbReference type="EC" id="6.1.1.4"/>
    </reaction>
</comment>
<dbReference type="AlphaFoldDB" id="A0A1Y2ERB1"/>
<dbReference type="GeneID" id="63786861"/>
<dbReference type="NCBIfam" id="TIGR00395">
    <property type="entry name" value="leuS_arch"/>
    <property type="match status" value="1"/>
</dbReference>
<dbReference type="FunFam" id="3.90.740.10:FF:000001">
    <property type="entry name" value="Leucine--tRNA ligase, cytoplasmic"/>
    <property type="match status" value="1"/>
</dbReference>
<evidence type="ECO:0000256" key="4">
    <source>
        <dbReference type="ARBA" id="ARBA00022741"/>
    </source>
</evidence>
<evidence type="ECO:0000256" key="10">
    <source>
        <dbReference type="RuleBase" id="RU363035"/>
    </source>
</evidence>
<dbReference type="STRING" id="56484.A0A1Y2ERB1"/>
<dbReference type="PANTHER" id="PTHR45794:SF1">
    <property type="entry name" value="LEUCINE--TRNA LIGASE, CYTOPLASMIC"/>
    <property type="match status" value="1"/>
</dbReference>
<evidence type="ECO:0000256" key="5">
    <source>
        <dbReference type="ARBA" id="ARBA00022840"/>
    </source>
</evidence>
<dbReference type="CDD" id="cd07959">
    <property type="entry name" value="Anticodon_Ia_Leu_AEc"/>
    <property type="match status" value="1"/>
</dbReference>
<evidence type="ECO:0000259" key="13">
    <source>
        <dbReference type="Pfam" id="PF24810"/>
    </source>
</evidence>
<dbReference type="Gene3D" id="3.90.740.10">
    <property type="entry name" value="Valyl/Leucyl/Isoleucyl-tRNA synthetase, editing domain"/>
    <property type="match status" value="1"/>
</dbReference>
<dbReference type="Pfam" id="PF08264">
    <property type="entry name" value="Anticodon_1"/>
    <property type="match status" value="1"/>
</dbReference>
<accession>A0A1Y2ERB1</accession>
<dbReference type="InterPro" id="IPR004493">
    <property type="entry name" value="Leu-tRNA-synth_Ia_arc/euk"/>
</dbReference>
<dbReference type="InterPro" id="IPR055416">
    <property type="entry name" value="RBD_LARS1"/>
</dbReference>
<dbReference type="Proteomes" id="UP000193685">
    <property type="component" value="Unassembled WGS sequence"/>
</dbReference>
<evidence type="ECO:0000256" key="6">
    <source>
        <dbReference type="ARBA" id="ARBA00022917"/>
    </source>
</evidence>
<dbReference type="Pfam" id="PF24810">
    <property type="entry name" value="RBD_LARS1"/>
    <property type="match status" value="1"/>
</dbReference>
<keyword evidence="3 10" id="KW-0436">Ligase</keyword>
<dbReference type="GO" id="GO:0005524">
    <property type="term" value="F:ATP binding"/>
    <property type="evidence" value="ECO:0007669"/>
    <property type="project" value="UniProtKB-KW"/>
</dbReference>
<keyword evidence="15" id="KW-1185">Reference proteome</keyword>
<dbReference type="EC" id="6.1.1.4" evidence="2"/>
<comment type="caution">
    <text evidence="14">The sequence shown here is derived from an EMBL/GenBank/DDBJ whole genome shotgun (WGS) entry which is preliminary data.</text>
</comment>
<dbReference type="InterPro" id="IPR002300">
    <property type="entry name" value="aa-tRNA-synth_Ia"/>
</dbReference>
<keyword evidence="4 10" id="KW-0547">Nucleotide-binding</keyword>
<evidence type="ECO:0000313" key="14">
    <source>
        <dbReference type="EMBL" id="ORY74131.1"/>
    </source>
</evidence>
<dbReference type="Pfam" id="PF00133">
    <property type="entry name" value="tRNA-synt_1"/>
    <property type="match status" value="2"/>
</dbReference>
<feature type="domain" description="Aminoacyl-tRNA synthetase class Ia" evidence="11">
    <location>
        <begin position="56"/>
        <end position="121"/>
    </location>
</feature>
<dbReference type="GO" id="GO:0002161">
    <property type="term" value="F:aminoacyl-tRNA deacylase activity"/>
    <property type="evidence" value="ECO:0007669"/>
    <property type="project" value="InterPro"/>
</dbReference>
<sequence>MSSAALAQDVGKLTLQNTVKRDTLQEIEARCQKQWKQDKLFEIDPPAFEAGKRGAQTHEEVPKFMGTMAYPYMNGSLHLGHAFTLTKVEFATGFARLQGKRALFPLGFHCTGMPIKSCADKLKREIELFGKDFQLPDNPPLEEKVQLQPEQVGERDVTKFKGKKSKATAKKGGMDYQFQIMQLLKIPNEEIPKFADERYWLEYFPPLCEEDCTAFGARIDWRRSMITTDANPYYDSFVRWQMNKLHGLQKVKFGKRYTVYSPLDGQPCMDHDRASGEGKGPTDYTGIKLRAIEWSEQAKEVVQSLKLQDTPIFFIAATLRPETMYGQTNCFVGPKITYGLFRAKNGEVYLCSAKSARNMAFQDLFEEREVVHLGDIKGSQLVGTLVDAPNSVYKQVRILPMETVLATKGTGVVTSVPSDSPDDYMTSLDLAKKAAFYGIDPTWAQNEPVAIIETPSYGKMCAPTVCQQLKIASPKDADLLAKAKELCYKEGFYSGTMLVGDFKGEKVEKAKPLVRQAMIDAGLAFVYNEPEDTIMSRSGDECVIALCDQWYIDYGEANWRAKTEGLLKNMNTFGAETRNGFEQCLAWLNQWACSRSYGLGTKLPWDPQYLVESLSDSTIYMAYYTIAHWLHASIDGAQLGKGNIRAEQMTDAVWEYILAKGKSPETDIPMETLEAMRYEFEYFYPLDVRVSGKDLITNHLTFWMYTHTAIFEEDMWPRGVRGNGHLLLNGDKMSKSTGNFLTMREAVQKFGADATRLCLADAGDSLEDANFEEASANAMILRLFTLKEWCEEQVRERGSLRQGEMLFSDKAFANEMNQLAETTRKGYEAAQYRTALKSGLYDFSIARDWYREISREGMHKDLVMQWIEWQALLIAPFAPHISEHIYSTVLQKSGSVQTARFPELTAPVDPVISAGLTYLRDLVSSIHSSEGLQFKKKSKGKQVQYDPTKPKALTIFLSEQFPTWQQDYIDAIKRHYDEQNNSFDDKAIVDDAKVLMQKEKRKEAMPFVQAIKALVLQRSADVSAEDVFSRAQLFDEAQLLVQMESFLHASMNLAKLAIVKVKRTESGLQPELLVGDFSEDLPPMADLATPGYPSFYFQNV</sequence>
<dbReference type="InterPro" id="IPR013155">
    <property type="entry name" value="M/V/L/I-tRNA-synth_anticd-bd"/>
</dbReference>
<dbReference type="SUPFAM" id="SSF50677">
    <property type="entry name" value="ValRS/IleRS/LeuRS editing domain"/>
    <property type="match status" value="1"/>
</dbReference>